<feature type="domain" description="C-type lectin" evidence="2">
    <location>
        <begin position="69"/>
        <end position="186"/>
    </location>
</feature>
<name>A0A315VUM3_GAMAF</name>
<protein>
    <recommendedName>
        <fullName evidence="2">C-type lectin domain-containing protein</fullName>
    </recommendedName>
</protein>
<evidence type="ECO:0000256" key="1">
    <source>
        <dbReference type="ARBA" id="ARBA00023157"/>
    </source>
</evidence>
<gene>
    <name evidence="3" type="ORF">CCH79_00020664</name>
</gene>
<evidence type="ECO:0000259" key="2">
    <source>
        <dbReference type="PROSITE" id="PS50041"/>
    </source>
</evidence>
<sequence>MSVGRWSYFSKDGLLGLTASCNACLLHASPLGPAAHFAVGAKPFQIVPDLELTDSVTLGSVCSLPVRQYHFIYDPKNWTEAQSHCRQRYTDLVTVDSLNMVTKLNGLADVSRMGSTADAWIGLYFDVVSWRWSLSDGGFYPADGSYRLWSPGEPNSAWYTADCAHMYDNGYWNDAPCQWLYGFICANTSGQTAAFFYINTLMNWTDAQSYCRLHYTDLASVRSLQENEQIRAARPAGLIVWIGLYKDTWKWSNGNLFLFSYWASGQPDGGLNNCTAADYSLSGRWEDWPCGLEKAFICYHGVQLEACGPSLACQNHFVVPKIIDGRLIAQRAFPPVHPHPGASEKSNPGELSLRDQLPDPVVLRWAPGTGQVRVMFSAVQLSCSPLHIHVDVNKAGILP</sequence>
<reference evidence="3 4" key="1">
    <citation type="journal article" date="2018" name="G3 (Bethesda)">
        <title>A High-Quality Reference Genome for the Invasive Mosquitofish Gambusia affinis Using a Chicago Library.</title>
        <authorList>
            <person name="Hoffberg S.L."/>
            <person name="Troendle N.J."/>
            <person name="Glenn T.C."/>
            <person name="Mahmud O."/>
            <person name="Louha S."/>
            <person name="Chalopin D."/>
            <person name="Bennetzen J.L."/>
            <person name="Mauricio R."/>
        </authorList>
    </citation>
    <scope>NUCLEOTIDE SEQUENCE [LARGE SCALE GENOMIC DNA]</scope>
    <source>
        <strain evidence="3">NE01/NJP1002.9</strain>
        <tissue evidence="3">Muscle</tissue>
    </source>
</reference>
<dbReference type="InterPro" id="IPR016187">
    <property type="entry name" value="CTDL_fold"/>
</dbReference>
<feature type="domain" description="C-type lectin" evidence="2">
    <location>
        <begin position="190"/>
        <end position="299"/>
    </location>
</feature>
<dbReference type="Proteomes" id="UP000250572">
    <property type="component" value="Unassembled WGS sequence"/>
</dbReference>
<dbReference type="InterPro" id="IPR018378">
    <property type="entry name" value="C-type_lectin_CS"/>
</dbReference>
<dbReference type="PANTHER" id="PTHR45784:SF3">
    <property type="entry name" value="C-TYPE LECTIN DOMAIN FAMILY 4 MEMBER K-LIKE-RELATED"/>
    <property type="match status" value="1"/>
</dbReference>
<keyword evidence="1" id="KW-1015">Disulfide bond</keyword>
<comment type="caution">
    <text evidence="3">The sequence shown here is derived from an EMBL/GenBank/DDBJ whole genome shotgun (WGS) entry which is preliminary data.</text>
</comment>
<dbReference type="InterPro" id="IPR001304">
    <property type="entry name" value="C-type_lectin-like"/>
</dbReference>
<dbReference type="PROSITE" id="PS50041">
    <property type="entry name" value="C_TYPE_LECTIN_2"/>
    <property type="match status" value="2"/>
</dbReference>
<evidence type="ECO:0000313" key="3">
    <source>
        <dbReference type="EMBL" id="PWA27054.1"/>
    </source>
</evidence>
<dbReference type="EMBL" id="NHOQ01001103">
    <property type="protein sequence ID" value="PWA27054.1"/>
    <property type="molecule type" value="Genomic_DNA"/>
</dbReference>
<accession>A0A315VUM3</accession>
<dbReference type="InterPro" id="IPR016186">
    <property type="entry name" value="C-type_lectin-like/link_sf"/>
</dbReference>
<dbReference type="SMART" id="SM00034">
    <property type="entry name" value="CLECT"/>
    <property type="match status" value="2"/>
</dbReference>
<dbReference type="PANTHER" id="PTHR45784">
    <property type="entry name" value="C-TYPE LECTIN DOMAIN FAMILY 20 MEMBER A-RELATED"/>
    <property type="match status" value="1"/>
</dbReference>
<dbReference type="PROSITE" id="PS00615">
    <property type="entry name" value="C_TYPE_LECTIN_1"/>
    <property type="match status" value="2"/>
</dbReference>
<keyword evidence="4" id="KW-1185">Reference proteome</keyword>
<organism evidence="3 4">
    <name type="scientific">Gambusia affinis</name>
    <name type="common">Western mosquitofish</name>
    <name type="synonym">Heterandria affinis</name>
    <dbReference type="NCBI Taxonomy" id="33528"/>
    <lineage>
        <taxon>Eukaryota</taxon>
        <taxon>Metazoa</taxon>
        <taxon>Chordata</taxon>
        <taxon>Craniata</taxon>
        <taxon>Vertebrata</taxon>
        <taxon>Euteleostomi</taxon>
        <taxon>Actinopterygii</taxon>
        <taxon>Neopterygii</taxon>
        <taxon>Teleostei</taxon>
        <taxon>Neoteleostei</taxon>
        <taxon>Acanthomorphata</taxon>
        <taxon>Ovalentaria</taxon>
        <taxon>Atherinomorphae</taxon>
        <taxon>Cyprinodontiformes</taxon>
        <taxon>Poeciliidae</taxon>
        <taxon>Poeciliinae</taxon>
        <taxon>Gambusia</taxon>
    </lineage>
</organism>
<dbReference type="SUPFAM" id="SSF56436">
    <property type="entry name" value="C-type lectin-like"/>
    <property type="match status" value="2"/>
</dbReference>
<dbReference type="Gene3D" id="3.10.100.10">
    <property type="entry name" value="Mannose-Binding Protein A, subunit A"/>
    <property type="match status" value="2"/>
</dbReference>
<dbReference type="Pfam" id="PF00059">
    <property type="entry name" value="Lectin_C"/>
    <property type="match status" value="2"/>
</dbReference>
<evidence type="ECO:0000313" key="4">
    <source>
        <dbReference type="Proteomes" id="UP000250572"/>
    </source>
</evidence>
<dbReference type="STRING" id="33528.ENSGAFP00000024714"/>
<proteinExistence type="predicted"/>
<dbReference type="AlphaFoldDB" id="A0A315VUM3"/>